<dbReference type="EMBL" id="CP001848">
    <property type="protein sequence ID" value="ADB17479.1"/>
    <property type="molecule type" value="Genomic_DNA"/>
</dbReference>
<sequence precursor="true">MVRNKILGLAAAFALILGTAGIASADQAATSEMPEAFAAMGLDNSTVLTTSEADAIRGEGGCLCLPSIKLPKLKLDANVDVDANVKVLGLVKVKADVKVKARVGLKP</sequence>
<dbReference type="HOGENOM" id="CLU_2207591_0_0_0"/>
<feature type="chain" id="PRO_5003036097" evidence="1">
    <location>
        <begin position="26"/>
        <end position="107"/>
    </location>
</feature>
<dbReference type="KEGG" id="psl:Psta_2813"/>
<evidence type="ECO:0000313" key="2">
    <source>
        <dbReference type="EMBL" id="ADB17479.1"/>
    </source>
</evidence>
<reference evidence="2 3" key="1">
    <citation type="journal article" date="2009" name="Stand. Genomic Sci.">
        <title>Complete genome sequence of Pirellula staleyi type strain (ATCC 27377).</title>
        <authorList>
            <person name="Clum A."/>
            <person name="Tindall B.J."/>
            <person name="Sikorski J."/>
            <person name="Ivanova N."/>
            <person name="Mavrommatis K."/>
            <person name="Lucas S."/>
            <person name="Glavina del Rio T."/>
            <person name="Nolan M."/>
            <person name="Chen F."/>
            <person name="Tice H."/>
            <person name="Pitluck S."/>
            <person name="Cheng J.F."/>
            <person name="Chertkov O."/>
            <person name="Brettin T."/>
            <person name="Han C."/>
            <person name="Detter J.C."/>
            <person name="Kuske C."/>
            <person name="Bruce D."/>
            <person name="Goodwin L."/>
            <person name="Ovchinikova G."/>
            <person name="Pati A."/>
            <person name="Mikhailova N."/>
            <person name="Chen A."/>
            <person name="Palaniappan K."/>
            <person name="Land M."/>
            <person name="Hauser L."/>
            <person name="Chang Y.J."/>
            <person name="Jeffries C.D."/>
            <person name="Chain P."/>
            <person name="Rohde M."/>
            <person name="Goker M."/>
            <person name="Bristow J."/>
            <person name="Eisen J.A."/>
            <person name="Markowitz V."/>
            <person name="Hugenholtz P."/>
            <person name="Kyrpides N.C."/>
            <person name="Klenk H.P."/>
            <person name="Lapidus A."/>
        </authorList>
    </citation>
    <scope>NUCLEOTIDE SEQUENCE [LARGE SCALE GENOMIC DNA]</scope>
    <source>
        <strain evidence="3">ATCC 27377 / DSM 6068 / ICPB 4128</strain>
    </source>
</reference>
<proteinExistence type="predicted"/>
<evidence type="ECO:0000313" key="3">
    <source>
        <dbReference type="Proteomes" id="UP000001887"/>
    </source>
</evidence>
<keyword evidence="1" id="KW-0732">Signal</keyword>
<evidence type="ECO:0000256" key="1">
    <source>
        <dbReference type="SAM" id="SignalP"/>
    </source>
</evidence>
<accession>D2R7Q3</accession>
<dbReference type="AlphaFoldDB" id="D2R7Q3"/>
<organism evidence="2 3">
    <name type="scientific">Pirellula staleyi (strain ATCC 27377 / DSM 6068 / ICPB 4128)</name>
    <name type="common">Pirella staleyi</name>
    <dbReference type="NCBI Taxonomy" id="530564"/>
    <lineage>
        <taxon>Bacteria</taxon>
        <taxon>Pseudomonadati</taxon>
        <taxon>Planctomycetota</taxon>
        <taxon>Planctomycetia</taxon>
        <taxon>Pirellulales</taxon>
        <taxon>Pirellulaceae</taxon>
        <taxon>Pirellula</taxon>
    </lineage>
</organism>
<protein>
    <submittedName>
        <fullName evidence="2">Uncharacterized protein</fullName>
    </submittedName>
</protein>
<keyword evidence="3" id="KW-1185">Reference proteome</keyword>
<name>D2R7Q3_PIRSD</name>
<dbReference type="Proteomes" id="UP000001887">
    <property type="component" value="Chromosome"/>
</dbReference>
<gene>
    <name evidence="2" type="ordered locus">Psta_2813</name>
</gene>
<feature type="signal peptide" evidence="1">
    <location>
        <begin position="1"/>
        <end position="25"/>
    </location>
</feature>